<feature type="compositionally biased region" description="Low complexity" evidence="1">
    <location>
        <begin position="643"/>
        <end position="658"/>
    </location>
</feature>
<reference evidence="2 3" key="1">
    <citation type="submission" date="2024-01" db="EMBL/GenBank/DDBJ databases">
        <title>A draft genome for a cacao thread blight-causing isolate of Paramarasmius palmivorus.</title>
        <authorList>
            <person name="Baruah I.K."/>
            <person name="Bukari Y."/>
            <person name="Amoako-Attah I."/>
            <person name="Meinhardt L.W."/>
            <person name="Bailey B.A."/>
            <person name="Cohen S.P."/>
        </authorList>
    </citation>
    <scope>NUCLEOTIDE SEQUENCE [LARGE SCALE GENOMIC DNA]</scope>
    <source>
        <strain evidence="2 3">GH-12</strain>
    </source>
</reference>
<dbReference type="Proteomes" id="UP001383192">
    <property type="component" value="Unassembled WGS sequence"/>
</dbReference>
<feature type="compositionally biased region" description="Polar residues" evidence="1">
    <location>
        <begin position="227"/>
        <end position="242"/>
    </location>
</feature>
<feature type="region of interest" description="Disordered" evidence="1">
    <location>
        <begin position="635"/>
        <end position="666"/>
    </location>
</feature>
<feature type="compositionally biased region" description="Low complexity" evidence="1">
    <location>
        <begin position="195"/>
        <end position="208"/>
    </location>
</feature>
<evidence type="ECO:0000313" key="3">
    <source>
        <dbReference type="Proteomes" id="UP001383192"/>
    </source>
</evidence>
<gene>
    <name evidence="2" type="ORF">VNI00_001542</name>
</gene>
<feature type="region of interest" description="Disordered" evidence="1">
    <location>
        <begin position="52"/>
        <end position="119"/>
    </location>
</feature>
<evidence type="ECO:0000256" key="1">
    <source>
        <dbReference type="SAM" id="MobiDB-lite"/>
    </source>
</evidence>
<organism evidence="2 3">
    <name type="scientific">Paramarasmius palmivorus</name>
    <dbReference type="NCBI Taxonomy" id="297713"/>
    <lineage>
        <taxon>Eukaryota</taxon>
        <taxon>Fungi</taxon>
        <taxon>Dikarya</taxon>
        <taxon>Basidiomycota</taxon>
        <taxon>Agaricomycotina</taxon>
        <taxon>Agaricomycetes</taxon>
        <taxon>Agaricomycetidae</taxon>
        <taxon>Agaricales</taxon>
        <taxon>Marasmiineae</taxon>
        <taxon>Marasmiaceae</taxon>
        <taxon>Paramarasmius</taxon>
    </lineage>
</organism>
<accession>A0AAW0E0V8</accession>
<protein>
    <submittedName>
        <fullName evidence="2">Uncharacterized protein</fullName>
    </submittedName>
</protein>
<feature type="region of interest" description="Disordered" evidence="1">
    <location>
        <begin position="553"/>
        <end position="588"/>
    </location>
</feature>
<name>A0AAW0E0V8_9AGAR</name>
<dbReference type="AlphaFoldDB" id="A0AAW0E0V8"/>
<evidence type="ECO:0000313" key="2">
    <source>
        <dbReference type="EMBL" id="KAK7058918.1"/>
    </source>
</evidence>
<feature type="region of interest" description="Disordered" evidence="1">
    <location>
        <begin position="185"/>
        <end position="270"/>
    </location>
</feature>
<comment type="caution">
    <text evidence="2">The sequence shown here is derived from an EMBL/GenBank/DDBJ whole genome shotgun (WGS) entry which is preliminary data.</text>
</comment>
<feature type="compositionally biased region" description="Polar residues" evidence="1">
    <location>
        <begin position="579"/>
        <end position="588"/>
    </location>
</feature>
<feature type="compositionally biased region" description="Low complexity" evidence="1">
    <location>
        <begin position="388"/>
        <end position="408"/>
    </location>
</feature>
<sequence length="781" mass="84451">MVQPDYEEPSTDIGILPGSWPETPIHKRTRTYPLAPHHERVMQLQQQLAMSMHRTPSKATEEAQAEAVGTLPESVSSGERIGSSLPSSEGSNLTRFTQSNSANADASSPSSLGSSQGVRFEEKATSHLFPLPVETQKRIHERISIVATDDPHQAVDASGSLNAQSIHLPLAHSAQHSIIAGVASASPSPYSSRFTLSRSSTGGSELSSIVFRSPTSSNRPSHLRITPNDSYDNTSSWLTSDNGEYDDSRLLRIGTPSPTPSPSPSPLSTRDFRRQQALSVPVISSSRLPSTSAEELQLSSHPMLTNMSLPGSLNNSVISLEVPVPSRPSTSVVGSEGHPCLTPASEDTGLILSSGSSESTSLSLSLSPSSSLRARLEIPARLDAVRFPTSSSSPSSSIPTSSPQTLPSPIAPLPDERELRSAVEYANAVVMSSWGNDNDFMEPIAILSTTQNPVVNESVVTDVPRIHVQTEPTIEHAIEPAARPSQDPSRPTPGMLFRMKKLGLKIKKILFRRTTTLKQEVTEDVAQDNLDVLDIRGDSNVSQILPQLEQQFGRLDGRERSAPSGPVQNRVRRPRPSLTPETYTPMSNEDPFQNLSAINQEMAEQNAPQTSAVSEEATSPNFRRQLEAHARPKTVDEIRAKRPFSLPGLSSRSSRGRSTPIPVNLNRRHRPISALVLPTRPYPYGSSPVQNDGSFPNRIVLPSRRHSGVPPPPGLRSPSNSASYASPMTSGFSSSTSRQTANPADSETKKTRRVSLAALSSFAAGLRNQGTWARYSESRRN</sequence>
<feature type="compositionally biased region" description="Low complexity" evidence="1">
    <location>
        <begin position="99"/>
        <end position="115"/>
    </location>
</feature>
<feature type="region of interest" description="Disordered" evidence="1">
    <location>
        <begin position="683"/>
        <end position="753"/>
    </location>
</feature>
<feature type="compositionally biased region" description="Polar residues" evidence="1">
    <location>
        <begin position="185"/>
        <end position="194"/>
    </location>
</feature>
<proteinExistence type="predicted"/>
<keyword evidence="3" id="KW-1185">Reference proteome</keyword>
<feature type="region of interest" description="Disordered" evidence="1">
    <location>
        <begin position="386"/>
        <end position="413"/>
    </location>
</feature>
<feature type="compositionally biased region" description="Polar residues" evidence="1">
    <location>
        <begin position="84"/>
        <end position="98"/>
    </location>
</feature>
<dbReference type="EMBL" id="JAYKXP010000004">
    <property type="protein sequence ID" value="KAK7058918.1"/>
    <property type="molecule type" value="Genomic_DNA"/>
</dbReference>
<feature type="compositionally biased region" description="Low complexity" evidence="1">
    <location>
        <begin position="726"/>
        <end position="740"/>
    </location>
</feature>
<feature type="compositionally biased region" description="Acidic residues" evidence="1">
    <location>
        <begin position="1"/>
        <end position="10"/>
    </location>
</feature>
<feature type="region of interest" description="Disordered" evidence="1">
    <location>
        <begin position="1"/>
        <end position="24"/>
    </location>
</feature>